<keyword evidence="1" id="KW-0456">Lyase</keyword>
<accession>A0ABT8KFD1</accession>
<feature type="domain" description="Formaldehyde-activating enzyme" evidence="2">
    <location>
        <begin position="11"/>
        <end position="168"/>
    </location>
</feature>
<dbReference type="EMBL" id="JAROCF010000001">
    <property type="protein sequence ID" value="MDN4615511.1"/>
    <property type="molecule type" value="Genomic_DNA"/>
</dbReference>
<organism evidence="3 4">
    <name type="scientific">Leifsonia williamsii</name>
    <dbReference type="NCBI Taxonomy" id="3035919"/>
    <lineage>
        <taxon>Bacteria</taxon>
        <taxon>Bacillati</taxon>
        <taxon>Actinomycetota</taxon>
        <taxon>Actinomycetes</taxon>
        <taxon>Micrococcales</taxon>
        <taxon>Microbacteriaceae</taxon>
        <taxon>Leifsonia</taxon>
    </lineage>
</organism>
<keyword evidence="4" id="KW-1185">Reference proteome</keyword>
<name>A0ABT8KFD1_9MICO</name>
<comment type="caution">
    <text evidence="3">The sequence shown here is derived from an EMBL/GenBank/DDBJ whole genome shotgun (WGS) entry which is preliminary data.</text>
</comment>
<evidence type="ECO:0000313" key="3">
    <source>
        <dbReference type="EMBL" id="MDN4615511.1"/>
    </source>
</evidence>
<dbReference type="Gene3D" id="3.30.230.60">
    <property type="entry name" value="Formaldehyde-activating enzyme"/>
    <property type="match status" value="1"/>
</dbReference>
<proteinExistence type="predicted"/>
<protein>
    <submittedName>
        <fullName evidence="3">Formaldehyde-activating enzyme</fullName>
    </submittedName>
</protein>
<dbReference type="SUPFAM" id="SSF54211">
    <property type="entry name" value="Ribosomal protein S5 domain 2-like"/>
    <property type="match status" value="1"/>
</dbReference>
<evidence type="ECO:0000313" key="4">
    <source>
        <dbReference type="Proteomes" id="UP001174208"/>
    </source>
</evidence>
<evidence type="ECO:0000256" key="1">
    <source>
        <dbReference type="ARBA" id="ARBA00023239"/>
    </source>
</evidence>
<dbReference type="Pfam" id="PF08714">
    <property type="entry name" value="Fae"/>
    <property type="match status" value="1"/>
</dbReference>
<dbReference type="InterPro" id="IPR020568">
    <property type="entry name" value="Ribosomal_Su5_D2-typ_SF"/>
</dbReference>
<reference evidence="3" key="1">
    <citation type="submission" date="2023-06" db="EMBL/GenBank/DDBJ databases">
        <title>MT1 and MT2 Draft Genomes of Novel Species.</title>
        <authorList>
            <person name="Venkateswaran K."/>
        </authorList>
    </citation>
    <scope>NUCLEOTIDE SEQUENCE</scope>
    <source>
        <strain evidence="3">F6_8S_P_1B</strain>
    </source>
</reference>
<dbReference type="InterPro" id="IPR037075">
    <property type="entry name" value="HCHO-activating_enzyme_sf"/>
</dbReference>
<dbReference type="NCBIfam" id="TIGR03126">
    <property type="entry name" value="one_C_fae"/>
    <property type="match status" value="1"/>
</dbReference>
<dbReference type="RefSeq" id="WP_301208287.1">
    <property type="nucleotide sequence ID" value="NZ_JAROCF010000001.1"/>
</dbReference>
<gene>
    <name evidence="3" type="primary">fae</name>
    <name evidence="3" type="ORF">P5G50_13735</name>
</gene>
<evidence type="ECO:0000259" key="2">
    <source>
        <dbReference type="Pfam" id="PF08714"/>
    </source>
</evidence>
<sequence length="173" mass="17355">MTDAREGVLRIGESFVGDGVNAAHINTVAGPRTGPAGVAWASALASPSAGHVPFVAVLAPSLPVKPLTLFVTKSAPAGDEHGTLIWGPAQAGVAAGVADAVAEGVIPREAADTDVIVAAVWVNPGADDADAVYRNNREATATALRNGVAGLPALDDVLAARHRPANPFYTAPA</sequence>
<dbReference type="InterPro" id="IPR014826">
    <property type="entry name" value="HCHO-activating_enzyme"/>
</dbReference>
<dbReference type="Proteomes" id="UP001174208">
    <property type="component" value="Unassembled WGS sequence"/>
</dbReference>